<protein>
    <submittedName>
        <fullName evidence="2">Uncharacterized protein</fullName>
    </submittedName>
</protein>
<comment type="caution">
    <text evidence="2">The sequence shown here is derived from an EMBL/GenBank/DDBJ whole genome shotgun (WGS) entry which is preliminary data.</text>
</comment>
<name>A0AAV7HKX9_DENCH</name>
<sequence>MGKRRLIIGVMLGMSVFPLIMYPSIRFIDSKILNIMNITPFELKEKDNKIINFPASYMTQTSKACHYFISIGMGNTSIGLGQHFLFYALCVAAGVRGDQNEE</sequence>
<evidence type="ECO:0000256" key="1">
    <source>
        <dbReference type="SAM" id="Phobius"/>
    </source>
</evidence>
<dbReference type="Proteomes" id="UP000775213">
    <property type="component" value="Unassembled WGS sequence"/>
</dbReference>
<dbReference type="EMBL" id="JAGFBR010000004">
    <property type="protein sequence ID" value="KAH0468138.1"/>
    <property type="molecule type" value="Genomic_DNA"/>
</dbReference>
<gene>
    <name evidence="2" type="ORF">IEQ34_003171</name>
</gene>
<keyword evidence="3" id="KW-1185">Reference proteome</keyword>
<keyword evidence="1" id="KW-0812">Transmembrane</keyword>
<keyword evidence="1" id="KW-0472">Membrane</keyword>
<reference evidence="2 3" key="1">
    <citation type="journal article" date="2021" name="Hortic Res">
        <title>Chromosome-scale assembly of the Dendrobium chrysotoxum genome enhances the understanding of orchid evolution.</title>
        <authorList>
            <person name="Zhang Y."/>
            <person name="Zhang G.Q."/>
            <person name="Zhang D."/>
            <person name="Liu X.D."/>
            <person name="Xu X.Y."/>
            <person name="Sun W.H."/>
            <person name="Yu X."/>
            <person name="Zhu X."/>
            <person name="Wang Z.W."/>
            <person name="Zhao X."/>
            <person name="Zhong W.Y."/>
            <person name="Chen H."/>
            <person name="Yin W.L."/>
            <person name="Huang T."/>
            <person name="Niu S.C."/>
            <person name="Liu Z.J."/>
        </authorList>
    </citation>
    <scope>NUCLEOTIDE SEQUENCE [LARGE SCALE GENOMIC DNA]</scope>
    <source>
        <strain evidence="2">Lindl</strain>
    </source>
</reference>
<organism evidence="2 3">
    <name type="scientific">Dendrobium chrysotoxum</name>
    <name type="common">Orchid</name>
    <dbReference type="NCBI Taxonomy" id="161865"/>
    <lineage>
        <taxon>Eukaryota</taxon>
        <taxon>Viridiplantae</taxon>
        <taxon>Streptophyta</taxon>
        <taxon>Embryophyta</taxon>
        <taxon>Tracheophyta</taxon>
        <taxon>Spermatophyta</taxon>
        <taxon>Magnoliopsida</taxon>
        <taxon>Liliopsida</taxon>
        <taxon>Asparagales</taxon>
        <taxon>Orchidaceae</taxon>
        <taxon>Epidendroideae</taxon>
        <taxon>Malaxideae</taxon>
        <taxon>Dendrobiinae</taxon>
        <taxon>Dendrobium</taxon>
    </lineage>
</organism>
<keyword evidence="1" id="KW-1133">Transmembrane helix</keyword>
<proteinExistence type="predicted"/>
<evidence type="ECO:0000313" key="3">
    <source>
        <dbReference type="Proteomes" id="UP000775213"/>
    </source>
</evidence>
<accession>A0AAV7HKX9</accession>
<dbReference type="AlphaFoldDB" id="A0AAV7HKX9"/>
<feature type="transmembrane region" description="Helical" evidence="1">
    <location>
        <begin position="6"/>
        <end position="25"/>
    </location>
</feature>
<evidence type="ECO:0000313" key="2">
    <source>
        <dbReference type="EMBL" id="KAH0468138.1"/>
    </source>
</evidence>